<comment type="caution">
    <text evidence="1">The sequence shown here is derived from an EMBL/GenBank/DDBJ whole genome shotgun (WGS) entry which is preliminary data.</text>
</comment>
<proteinExistence type="predicted"/>
<keyword evidence="2" id="KW-1185">Reference proteome</keyword>
<accession>A0ABW9KIY6</accession>
<reference evidence="1 2" key="1">
    <citation type="submission" date="2024-12" db="EMBL/GenBank/DDBJ databases">
        <authorList>
            <person name="Lee Y."/>
        </authorList>
    </citation>
    <scope>NUCLEOTIDE SEQUENCE [LARGE SCALE GENOMIC DNA]</scope>
    <source>
        <strain evidence="1 2">03SUJ4</strain>
    </source>
</reference>
<protein>
    <submittedName>
        <fullName evidence="1">Uncharacterized protein</fullName>
    </submittedName>
</protein>
<gene>
    <name evidence="1" type="ORF">ACK2TP_08270</name>
</gene>
<dbReference type="RefSeq" id="WP_263412731.1">
    <property type="nucleotide sequence ID" value="NZ_BAABBH010000001.1"/>
</dbReference>
<dbReference type="EMBL" id="JBJYXY010000001">
    <property type="protein sequence ID" value="MFN2975756.1"/>
    <property type="molecule type" value="Genomic_DNA"/>
</dbReference>
<evidence type="ECO:0000313" key="1">
    <source>
        <dbReference type="EMBL" id="MFN2975756.1"/>
    </source>
</evidence>
<organism evidence="1 2">
    <name type="scientific">Terriglobus aquaticus</name>
    <dbReference type="NCBI Taxonomy" id="940139"/>
    <lineage>
        <taxon>Bacteria</taxon>
        <taxon>Pseudomonadati</taxon>
        <taxon>Acidobacteriota</taxon>
        <taxon>Terriglobia</taxon>
        <taxon>Terriglobales</taxon>
        <taxon>Acidobacteriaceae</taxon>
        <taxon>Terriglobus</taxon>
    </lineage>
</organism>
<evidence type="ECO:0000313" key="2">
    <source>
        <dbReference type="Proteomes" id="UP001634747"/>
    </source>
</evidence>
<dbReference type="Proteomes" id="UP001634747">
    <property type="component" value="Unassembled WGS sequence"/>
</dbReference>
<name>A0ABW9KIY6_9BACT</name>
<sequence length="194" mass="20866">MGDEGSDEQIRTLIQPIKTKVTVSSRSAIPTSNLSESDERNLPYGGMAEGLLKHAVQFSLNQWLMAANNGLLPPSGTNATVGKGTNGFHLHFAMQGAQAEALLTTDLRLQQVSAEGDDTDRLETKFAAGPNGYTVTSLAVGEDGRFAPGNRIIATYTYQTVSGFQLPADVVLNRESHHEVWHYKLTGCSVTSSK</sequence>